<dbReference type="AlphaFoldDB" id="A0A2Y9BIY3"/>
<dbReference type="InterPro" id="IPR004358">
    <property type="entry name" value="Sig_transdc_His_kin-like_C"/>
</dbReference>
<proteinExistence type="predicted"/>
<keyword evidence="7" id="KW-0547">Nucleotide-binding</keyword>
<dbReference type="InterPro" id="IPR005467">
    <property type="entry name" value="His_kinase_dom"/>
</dbReference>
<reference evidence="15 16" key="1">
    <citation type="submission" date="2018-05" db="EMBL/GenBank/DDBJ databases">
        <title>The Hungate 1000. A catalogue of reference genomes from the rumen microbiome.</title>
        <authorList>
            <person name="Kelly W."/>
        </authorList>
    </citation>
    <scope>NUCLEOTIDE SEQUENCE [LARGE SCALE GENOMIC DNA]</scope>
    <source>
        <strain evidence="15 16">NLAE-zl-C242</strain>
    </source>
</reference>
<evidence type="ECO:0000256" key="10">
    <source>
        <dbReference type="ARBA" id="ARBA00022989"/>
    </source>
</evidence>
<organism evidence="15 16">
    <name type="scientific">Faecalicatena orotica</name>
    <dbReference type="NCBI Taxonomy" id="1544"/>
    <lineage>
        <taxon>Bacteria</taxon>
        <taxon>Bacillati</taxon>
        <taxon>Bacillota</taxon>
        <taxon>Clostridia</taxon>
        <taxon>Lachnospirales</taxon>
        <taxon>Lachnospiraceae</taxon>
        <taxon>Faecalicatena</taxon>
    </lineage>
</organism>
<dbReference type="Pfam" id="PF13493">
    <property type="entry name" value="DUF4118"/>
    <property type="match status" value="1"/>
</dbReference>
<evidence type="ECO:0000313" key="16">
    <source>
        <dbReference type="Proteomes" id="UP000245845"/>
    </source>
</evidence>
<feature type="transmembrane region" description="Helical" evidence="13">
    <location>
        <begin position="91"/>
        <end position="110"/>
    </location>
</feature>
<dbReference type="InterPro" id="IPR003594">
    <property type="entry name" value="HATPase_dom"/>
</dbReference>
<dbReference type="PANTHER" id="PTHR45569">
    <property type="entry name" value="SENSOR PROTEIN KDPD"/>
    <property type="match status" value="1"/>
</dbReference>
<keyword evidence="10 13" id="KW-1133">Transmembrane helix</keyword>
<protein>
    <recommendedName>
        <fullName evidence="3">histidine kinase</fullName>
        <ecNumber evidence="3">2.7.13.3</ecNumber>
    </recommendedName>
</protein>
<evidence type="ECO:0000256" key="7">
    <source>
        <dbReference type="ARBA" id="ARBA00022741"/>
    </source>
</evidence>
<sequence length="512" mass="57108">MSEKIESRKAQVLTCTLITCCFILIATVTGWLFRSLRFPETNIVVVYILSVILTARFTKGYVYGIIATIAATAAFNYVFTDPYFTLSVNDPTYFITFAIMTLTSIITSALTSKVKQNALEAKEKEAETTALYQLTNHLAATSDIDEIVNVAVNTISKIFNCHAACLCFDESGIPETGYIQQKNEHELVRRHIKNGSELRHNIDNLRTSYYAGEEFCDWPIHGQDSVLGTVRIPVEINEQLSEEQKLLLHTMIESTAMAMDRFHSVQERLRSLEEATQERYRGNLLRAISHDLRTPLSGIMGTSEMLMGMTEKNDERYSLAEGIFKDADWLHALVENILNLTRLQEGKLILDKQEEAVEEVIGSAIAIMAKRRPDYDISVNIPDDVLLVPMDARLIIQVLVNLLDNAVKHTPVGGDITVSVWVEQGKNMAVFSVADRGCGIAEKDIPRIFQVFYTTHGKDTDTQRGIGLGLAICESVINAHGGTITARNRLDGAGAEFSFSLPMEVKQDDAQK</sequence>
<evidence type="ECO:0000256" key="12">
    <source>
        <dbReference type="ARBA" id="ARBA00023136"/>
    </source>
</evidence>
<keyword evidence="12 13" id="KW-0472">Membrane</keyword>
<dbReference type="SMART" id="SM00387">
    <property type="entry name" value="HATPase_c"/>
    <property type="match status" value="1"/>
</dbReference>
<name>A0A2Y9BIY3_9FIRM</name>
<dbReference type="OrthoDB" id="9806130at2"/>
<dbReference type="GO" id="GO:0000155">
    <property type="term" value="F:phosphorelay sensor kinase activity"/>
    <property type="evidence" value="ECO:0007669"/>
    <property type="project" value="InterPro"/>
</dbReference>
<dbReference type="SUPFAM" id="SSF55781">
    <property type="entry name" value="GAF domain-like"/>
    <property type="match status" value="1"/>
</dbReference>
<dbReference type="EC" id="2.7.13.3" evidence="3"/>
<comment type="subcellular location">
    <subcellularLocation>
        <location evidence="2">Membrane</location>
        <topology evidence="2">Multi-pass membrane protein</topology>
    </subcellularLocation>
</comment>
<keyword evidence="8 15" id="KW-0418">Kinase</keyword>
<evidence type="ECO:0000256" key="1">
    <source>
        <dbReference type="ARBA" id="ARBA00000085"/>
    </source>
</evidence>
<evidence type="ECO:0000256" key="8">
    <source>
        <dbReference type="ARBA" id="ARBA00022777"/>
    </source>
</evidence>
<dbReference type="Gene3D" id="3.30.450.40">
    <property type="match status" value="1"/>
</dbReference>
<evidence type="ECO:0000256" key="4">
    <source>
        <dbReference type="ARBA" id="ARBA00022553"/>
    </source>
</evidence>
<dbReference type="InterPro" id="IPR003661">
    <property type="entry name" value="HisK_dim/P_dom"/>
</dbReference>
<dbReference type="InterPro" id="IPR036097">
    <property type="entry name" value="HisK_dim/P_sf"/>
</dbReference>
<dbReference type="PRINTS" id="PR00344">
    <property type="entry name" value="BCTRLSENSOR"/>
</dbReference>
<evidence type="ECO:0000256" key="13">
    <source>
        <dbReference type="SAM" id="Phobius"/>
    </source>
</evidence>
<keyword evidence="6 13" id="KW-0812">Transmembrane</keyword>
<evidence type="ECO:0000259" key="14">
    <source>
        <dbReference type="PROSITE" id="PS50109"/>
    </source>
</evidence>
<feature type="transmembrane region" description="Helical" evidence="13">
    <location>
        <begin position="12"/>
        <end position="32"/>
    </location>
</feature>
<comment type="caution">
    <text evidence="15">The sequence shown here is derived from an EMBL/GenBank/DDBJ whole genome shotgun (WGS) entry which is preliminary data.</text>
</comment>
<evidence type="ECO:0000256" key="6">
    <source>
        <dbReference type="ARBA" id="ARBA00022692"/>
    </source>
</evidence>
<dbReference type="GO" id="GO:0005524">
    <property type="term" value="F:ATP binding"/>
    <property type="evidence" value="ECO:0007669"/>
    <property type="project" value="UniProtKB-KW"/>
</dbReference>
<dbReference type="PROSITE" id="PS50109">
    <property type="entry name" value="HIS_KIN"/>
    <property type="match status" value="1"/>
</dbReference>
<keyword evidence="11" id="KW-0902">Two-component regulatory system</keyword>
<keyword evidence="16" id="KW-1185">Reference proteome</keyword>
<evidence type="ECO:0000256" key="11">
    <source>
        <dbReference type="ARBA" id="ARBA00023012"/>
    </source>
</evidence>
<dbReference type="SUPFAM" id="SSF47384">
    <property type="entry name" value="Homodimeric domain of signal transducing histidine kinase"/>
    <property type="match status" value="1"/>
</dbReference>
<dbReference type="GO" id="GO:0005886">
    <property type="term" value="C:plasma membrane"/>
    <property type="evidence" value="ECO:0007669"/>
    <property type="project" value="TreeGrafter"/>
</dbReference>
<dbReference type="InterPro" id="IPR025201">
    <property type="entry name" value="KdpD_TM"/>
</dbReference>
<comment type="catalytic activity">
    <reaction evidence="1">
        <text>ATP + protein L-histidine = ADP + protein N-phospho-L-histidine.</text>
        <dbReference type="EC" id="2.7.13.3"/>
    </reaction>
</comment>
<feature type="transmembrane region" description="Helical" evidence="13">
    <location>
        <begin position="62"/>
        <end position="79"/>
    </location>
</feature>
<dbReference type="CDD" id="cd00082">
    <property type="entry name" value="HisKA"/>
    <property type="match status" value="1"/>
</dbReference>
<keyword evidence="9" id="KW-0067">ATP-binding</keyword>
<keyword evidence="5" id="KW-0808">Transferase</keyword>
<evidence type="ECO:0000256" key="2">
    <source>
        <dbReference type="ARBA" id="ARBA00004141"/>
    </source>
</evidence>
<dbReference type="Pfam" id="PF02518">
    <property type="entry name" value="HATPase_c"/>
    <property type="match status" value="1"/>
</dbReference>
<dbReference type="Gene3D" id="1.10.287.130">
    <property type="match status" value="1"/>
</dbReference>
<dbReference type="InterPro" id="IPR052023">
    <property type="entry name" value="Histidine_kinase_KdpD"/>
</dbReference>
<dbReference type="SUPFAM" id="SSF55874">
    <property type="entry name" value="ATPase domain of HSP90 chaperone/DNA topoisomerase II/histidine kinase"/>
    <property type="match status" value="1"/>
</dbReference>
<dbReference type="SMART" id="SM00388">
    <property type="entry name" value="HisKA"/>
    <property type="match status" value="1"/>
</dbReference>
<dbReference type="InterPro" id="IPR036890">
    <property type="entry name" value="HATPase_C_sf"/>
</dbReference>
<feature type="domain" description="Histidine kinase" evidence="14">
    <location>
        <begin position="287"/>
        <end position="505"/>
    </location>
</feature>
<dbReference type="FunFam" id="3.30.565.10:FF:000006">
    <property type="entry name" value="Sensor histidine kinase WalK"/>
    <property type="match status" value="1"/>
</dbReference>
<evidence type="ECO:0000313" key="15">
    <source>
        <dbReference type="EMBL" id="PWJ28528.1"/>
    </source>
</evidence>
<dbReference type="InterPro" id="IPR038318">
    <property type="entry name" value="KdpD_sf"/>
</dbReference>
<dbReference type="InterPro" id="IPR029016">
    <property type="entry name" value="GAF-like_dom_sf"/>
</dbReference>
<dbReference type="Pfam" id="PF00512">
    <property type="entry name" value="HisKA"/>
    <property type="match status" value="1"/>
</dbReference>
<evidence type="ECO:0000256" key="3">
    <source>
        <dbReference type="ARBA" id="ARBA00012438"/>
    </source>
</evidence>
<dbReference type="Gene3D" id="1.20.120.620">
    <property type="entry name" value="Backbone structure of the membrane domain of e. Coli histidine kinase receptor kdpd"/>
    <property type="match status" value="1"/>
</dbReference>
<dbReference type="Gene3D" id="3.30.565.10">
    <property type="entry name" value="Histidine kinase-like ATPase, C-terminal domain"/>
    <property type="match status" value="1"/>
</dbReference>
<feature type="transmembrane region" description="Helical" evidence="13">
    <location>
        <begin position="38"/>
        <end position="55"/>
    </location>
</feature>
<dbReference type="PANTHER" id="PTHR45569:SF1">
    <property type="entry name" value="SENSOR PROTEIN KDPD"/>
    <property type="match status" value="1"/>
</dbReference>
<keyword evidence="4" id="KW-0597">Phosphoprotein</keyword>
<dbReference type="CDD" id="cd00075">
    <property type="entry name" value="HATPase"/>
    <property type="match status" value="1"/>
</dbReference>
<accession>A0A2Y9BIY3</accession>
<dbReference type="EMBL" id="QGDL01000008">
    <property type="protein sequence ID" value="PWJ28528.1"/>
    <property type="molecule type" value="Genomic_DNA"/>
</dbReference>
<evidence type="ECO:0000256" key="9">
    <source>
        <dbReference type="ARBA" id="ARBA00022840"/>
    </source>
</evidence>
<dbReference type="Proteomes" id="UP000245845">
    <property type="component" value="Unassembled WGS sequence"/>
</dbReference>
<gene>
    <name evidence="15" type="ORF">A8806_10843</name>
</gene>
<dbReference type="RefSeq" id="WP_109731715.1">
    <property type="nucleotide sequence ID" value="NZ_BAAACK010000003.1"/>
</dbReference>
<evidence type="ECO:0000256" key="5">
    <source>
        <dbReference type="ARBA" id="ARBA00022679"/>
    </source>
</evidence>